<evidence type="ECO:0000256" key="1">
    <source>
        <dbReference type="ARBA" id="ARBA00022679"/>
    </source>
</evidence>
<evidence type="ECO:0000256" key="2">
    <source>
        <dbReference type="ARBA" id="ARBA00023315"/>
    </source>
</evidence>
<dbReference type="SUPFAM" id="SSF52777">
    <property type="entry name" value="CoA-dependent acyltransferases"/>
    <property type="match status" value="1"/>
</dbReference>
<feature type="region of interest" description="Disordered" evidence="3">
    <location>
        <begin position="1"/>
        <end position="22"/>
    </location>
</feature>
<proteinExistence type="predicted"/>
<dbReference type="Proteomes" id="UP001412067">
    <property type="component" value="Unassembled WGS sequence"/>
</dbReference>
<dbReference type="InterPro" id="IPR023213">
    <property type="entry name" value="CAT-like_dom_sf"/>
</dbReference>
<dbReference type="Gene3D" id="3.30.559.10">
    <property type="entry name" value="Chloramphenicol acetyltransferase-like domain"/>
    <property type="match status" value="2"/>
</dbReference>
<accession>A0ABR2M0Y8</accession>
<name>A0ABR2M0Y8_9ASPA</name>
<feature type="compositionally biased region" description="Polar residues" evidence="3">
    <location>
        <begin position="1"/>
        <end position="19"/>
    </location>
</feature>
<dbReference type="EMBL" id="JBBWWR010000013">
    <property type="protein sequence ID" value="KAK8956133.1"/>
    <property type="molecule type" value="Genomic_DNA"/>
</dbReference>
<gene>
    <name evidence="4" type="ORF">KSP40_PGU011092</name>
</gene>
<keyword evidence="5" id="KW-1185">Reference proteome</keyword>
<keyword evidence="2" id="KW-0012">Acyltransferase</keyword>
<evidence type="ECO:0000313" key="5">
    <source>
        <dbReference type="Proteomes" id="UP001412067"/>
    </source>
</evidence>
<sequence>MKTSPSVNSLHQTRISPSASAADGKPRLPLPLIHFDLLWLNYGPVERIFFYNYPHPTSHFLHSHLPAFKSSLSIALSTFYPIAATVRRRSDGHFEISPSDTDSVSLTVSEYVGDAADFLEISGDHARPIDKLVPLVPFLPRSRDVQPLLAIQVTLFPNHGLSVALTVHHTACDGFSSMQFVKLWATLAFRPESVAQLPTPVMDRSVILDTRNLTDQMEKAVCDEKAEEKNVKARITSAVYGETFTLSAPEIGRFKKLVMGRAAEKGIPRFHCSSFVISCAYSWICLLKTCCITDGDGAAHFAFAVDWRRRIQPRIPENYYGNCLSGCFVKAKADELLGSDGIVVACAAIGKAIEEMGDDVHESLDRLVERLGEVAPWRPLSLSGSPKLRVYGIEFGWGKPIKVEVISTRETGAMAVAESRAGDGGIEFGVILPEDELKTFARHFAAGMDW</sequence>
<organism evidence="4 5">
    <name type="scientific">Platanthera guangdongensis</name>
    <dbReference type="NCBI Taxonomy" id="2320717"/>
    <lineage>
        <taxon>Eukaryota</taxon>
        <taxon>Viridiplantae</taxon>
        <taxon>Streptophyta</taxon>
        <taxon>Embryophyta</taxon>
        <taxon>Tracheophyta</taxon>
        <taxon>Spermatophyta</taxon>
        <taxon>Magnoliopsida</taxon>
        <taxon>Liliopsida</taxon>
        <taxon>Asparagales</taxon>
        <taxon>Orchidaceae</taxon>
        <taxon>Orchidoideae</taxon>
        <taxon>Orchideae</taxon>
        <taxon>Orchidinae</taxon>
        <taxon>Platanthera</taxon>
    </lineage>
</organism>
<dbReference type="Pfam" id="PF02458">
    <property type="entry name" value="Transferase"/>
    <property type="match status" value="1"/>
</dbReference>
<evidence type="ECO:0000313" key="4">
    <source>
        <dbReference type="EMBL" id="KAK8956133.1"/>
    </source>
</evidence>
<dbReference type="InterPro" id="IPR051504">
    <property type="entry name" value="Plant_metabolite_acyltrans"/>
</dbReference>
<evidence type="ECO:0000256" key="3">
    <source>
        <dbReference type="SAM" id="MobiDB-lite"/>
    </source>
</evidence>
<reference evidence="4 5" key="1">
    <citation type="journal article" date="2022" name="Nat. Plants">
        <title>Genomes of leafy and leafless Platanthera orchids illuminate the evolution of mycoheterotrophy.</title>
        <authorList>
            <person name="Li M.H."/>
            <person name="Liu K.W."/>
            <person name="Li Z."/>
            <person name="Lu H.C."/>
            <person name="Ye Q.L."/>
            <person name="Zhang D."/>
            <person name="Wang J.Y."/>
            <person name="Li Y.F."/>
            <person name="Zhong Z.M."/>
            <person name="Liu X."/>
            <person name="Yu X."/>
            <person name="Liu D.K."/>
            <person name="Tu X.D."/>
            <person name="Liu B."/>
            <person name="Hao Y."/>
            <person name="Liao X.Y."/>
            <person name="Jiang Y.T."/>
            <person name="Sun W.H."/>
            <person name="Chen J."/>
            <person name="Chen Y.Q."/>
            <person name="Ai Y."/>
            <person name="Zhai J.W."/>
            <person name="Wu S.S."/>
            <person name="Zhou Z."/>
            <person name="Hsiao Y.Y."/>
            <person name="Wu W.L."/>
            <person name="Chen Y.Y."/>
            <person name="Lin Y.F."/>
            <person name="Hsu J.L."/>
            <person name="Li C.Y."/>
            <person name="Wang Z.W."/>
            <person name="Zhao X."/>
            <person name="Zhong W.Y."/>
            <person name="Ma X.K."/>
            <person name="Ma L."/>
            <person name="Huang J."/>
            <person name="Chen G.Z."/>
            <person name="Huang M.Z."/>
            <person name="Huang L."/>
            <person name="Peng D.H."/>
            <person name="Luo Y.B."/>
            <person name="Zou S.Q."/>
            <person name="Chen S.P."/>
            <person name="Lan S."/>
            <person name="Tsai W.C."/>
            <person name="Van de Peer Y."/>
            <person name="Liu Z.J."/>
        </authorList>
    </citation>
    <scope>NUCLEOTIDE SEQUENCE [LARGE SCALE GENOMIC DNA]</scope>
    <source>
        <strain evidence="4">Lor288</strain>
    </source>
</reference>
<comment type="caution">
    <text evidence="4">The sequence shown here is derived from an EMBL/GenBank/DDBJ whole genome shotgun (WGS) entry which is preliminary data.</text>
</comment>
<dbReference type="PANTHER" id="PTHR31625">
    <property type="match status" value="1"/>
</dbReference>
<protein>
    <submittedName>
        <fullName evidence="4">Uncharacterized protein</fullName>
    </submittedName>
</protein>
<keyword evidence="1" id="KW-0808">Transferase</keyword>